<keyword evidence="10" id="KW-1185">Reference proteome</keyword>
<proteinExistence type="predicted"/>
<evidence type="ECO:0000256" key="6">
    <source>
        <dbReference type="SAM" id="MobiDB-lite"/>
    </source>
</evidence>
<feature type="transmembrane region" description="Helical" evidence="7">
    <location>
        <begin position="162"/>
        <end position="179"/>
    </location>
</feature>
<evidence type="ECO:0000313" key="9">
    <source>
        <dbReference type="EMBL" id="KAK9917736.1"/>
    </source>
</evidence>
<evidence type="ECO:0000256" key="1">
    <source>
        <dbReference type="ARBA" id="ARBA00004141"/>
    </source>
</evidence>
<evidence type="ECO:0000256" key="5">
    <source>
        <dbReference type="ARBA" id="ARBA00023136"/>
    </source>
</evidence>
<feature type="region of interest" description="Disordered" evidence="6">
    <location>
        <begin position="1"/>
        <end position="20"/>
    </location>
</feature>
<dbReference type="Proteomes" id="UP001491310">
    <property type="component" value="Unassembled WGS sequence"/>
</dbReference>
<evidence type="ECO:0000256" key="4">
    <source>
        <dbReference type="ARBA" id="ARBA00022989"/>
    </source>
</evidence>
<feature type="transmembrane region" description="Helical" evidence="7">
    <location>
        <begin position="404"/>
        <end position="426"/>
    </location>
</feature>
<evidence type="ECO:0000256" key="2">
    <source>
        <dbReference type="ARBA" id="ARBA00022692"/>
    </source>
</evidence>
<feature type="transmembrane region" description="Helical" evidence="7">
    <location>
        <begin position="375"/>
        <end position="398"/>
    </location>
</feature>
<dbReference type="InterPro" id="IPR013057">
    <property type="entry name" value="AA_transpt_TM"/>
</dbReference>
<evidence type="ECO:0000259" key="8">
    <source>
        <dbReference type="Pfam" id="PF01490"/>
    </source>
</evidence>
<dbReference type="PANTHER" id="PTHR22950:SF652">
    <property type="entry name" value="TRANSMEMBRANE AMINO ACID TRANSPORTER FAMILY PROTEIN"/>
    <property type="match status" value="1"/>
</dbReference>
<evidence type="ECO:0000256" key="3">
    <source>
        <dbReference type="ARBA" id="ARBA00022970"/>
    </source>
</evidence>
<feature type="domain" description="Amino acid transporter transmembrane" evidence="8">
    <location>
        <begin position="286"/>
        <end position="428"/>
    </location>
</feature>
<dbReference type="EMBL" id="JALJOT010000002">
    <property type="protein sequence ID" value="KAK9917736.1"/>
    <property type="molecule type" value="Genomic_DNA"/>
</dbReference>
<name>A0ABR2Z1Y8_9CHLO</name>
<dbReference type="PANTHER" id="PTHR22950">
    <property type="entry name" value="AMINO ACID TRANSPORTER"/>
    <property type="match status" value="1"/>
</dbReference>
<feature type="transmembrane region" description="Helical" evidence="7">
    <location>
        <begin position="120"/>
        <end position="142"/>
    </location>
</feature>
<keyword evidence="3" id="KW-0813">Transport</keyword>
<feature type="compositionally biased region" description="Basic and acidic residues" evidence="6">
    <location>
        <begin position="1"/>
        <end position="12"/>
    </location>
</feature>
<gene>
    <name evidence="9" type="ORF">WJX75_007638</name>
</gene>
<comment type="caution">
    <text evidence="9">The sequence shown here is derived from an EMBL/GenBank/DDBJ whole genome shotgun (WGS) entry which is preliminary data.</text>
</comment>
<feature type="domain" description="Amino acid transporter transmembrane" evidence="8">
    <location>
        <begin position="42"/>
        <end position="258"/>
    </location>
</feature>
<comment type="subcellular location">
    <subcellularLocation>
        <location evidence="1">Membrane</location>
        <topology evidence="1">Multi-pass membrane protein</topology>
    </subcellularLocation>
</comment>
<keyword evidence="2 7" id="KW-0812">Transmembrane</keyword>
<feature type="transmembrane region" description="Helical" evidence="7">
    <location>
        <begin position="334"/>
        <end position="354"/>
    </location>
</feature>
<evidence type="ECO:0000313" key="10">
    <source>
        <dbReference type="Proteomes" id="UP001491310"/>
    </source>
</evidence>
<feature type="transmembrane region" description="Helical" evidence="7">
    <location>
        <begin position="226"/>
        <end position="251"/>
    </location>
</feature>
<dbReference type="Pfam" id="PF01490">
    <property type="entry name" value="Aa_trans"/>
    <property type="match status" value="2"/>
</dbReference>
<sequence>MPAHDPDARENGSDGPATVSIKVGPGGVRSDVRILISEDEEGSSSMSSVFTLCNSAIGAGVLSLPYAFRKSGCVGCLILCLVLGACEAFTLYVLSKFAERYQAHTYSGLVRKALGRKLSASLSAILILYLWGSCIAYLVIIGDSFSPLIALAVGDDSFLADRRLVITTIGLLVILPMCFPRDLGALAWVSMAAVIGFMYTAIVIVIRGTKIVMEREDLSDVKLFRWTFDALFAVPIVVFGFNCHANVVTIFTELDKKPALLIGALPADPAEYAALPGSFAPRPRSQKMVGMLGVIISAITVIMLGYLMVGFAGYLAFPTTVEGNVLKSFPEKIILIQIARGVIGAVVTGHYPLNHHPARLAMEHLEQFCFGWKDISVAFSAFQSIIFIVSTIAVANVVTDLGAVLHMVGGTAASYMIFFLPGLLLINAAIVKRTASLANLAEEGEETEDSTNEAALESQEEVAMSFLASRHEQGIKRVGLIYSPRKSWWAGMIFVVLSIVIFIITIVTAFVQ</sequence>
<evidence type="ECO:0000256" key="7">
    <source>
        <dbReference type="SAM" id="Phobius"/>
    </source>
</evidence>
<keyword evidence="4 7" id="KW-1133">Transmembrane helix</keyword>
<keyword evidence="3" id="KW-0029">Amino-acid transport</keyword>
<organism evidence="9 10">
    <name type="scientific">Coccomyxa subellipsoidea</name>
    <dbReference type="NCBI Taxonomy" id="248742"/>
    <lineage>
        <taxon>Eukaryota</taxon>
        <taxon>Viridiplantae</taxon>
        <taxon>Chlorophyta</taxon>
        <taxon>core chlorophytes</taxon>
        <taxon>Trebouxiophyceae</taxon>
        <taxon>Trebouxiophyceae incertae sedis</taxon>
        <taxon>Coccomyxaceae</taxon>
        <taxon>Coccomyxa</taxon>
    </lineage>
</organism>
<feature type="transmembrane region" description="Helical" evidence="7">
    <location>
        <begin position="289"/>
        <end position="314"/>
    </location>
</feature>
<feature type="transmembrane region" description="Helical" evidence="7">
    <location>
        <begin position="487"/>
        <end position="511"/>
    </location>
</feature>
<feature type="transmembrane region" description="Helical" evidence="7">
    <location>
        <begin position="186"/>
        <end position="206"/>
    </location>
</feature>
<feature type="transmembrane region" description="Helical" evidence="7">
    <location>
        <begin position="74"/>
        <end position="94"/>
    </location>
</feature>
<protein>
    <recommendedName>
        <fullName evidence="8">Amino acid transporter transmembrane domain-containing protein</fullName>
    </recommendedName>
</protein>
<accession>A0ABR2Z1Y8</accession>
<keyword evidence="5 7" id="KW-0472">Membrane</keyword>
<reference evidence="9 10" key="1">
    <citation type="journal article" date="2024" name="Nat. Commun.">
        <title>Phylogenomics reveals the evolutionary origins of lichenization in chlorophyte algae.</title>
        <authorList>
            <person name="Puginier C."/>
            <person name="Libourel C."/>
            <person name="Otte J."/>
            <person name="Skaloud P."/>
            <person name="Haon M."/>
            <person name="Grisel S."/>
            <person name="Petersen M."/>
            <person name="Berrin J.G."/>
            <person name="Delaux P.M."/>
            <person name="Dal Grande F."/>
            <person name="Keller J."/>
        </authorList>
    </citation>
    <scope>NUCLEOTIDE SEQUENCE [LARGE SCALE GENOMIC DNA]</scope>
    <source>
        <strain evidence="9 10">SAG 216-7</strain>
    </source>
</reference>